<protein>
    <recommendedName>
        <fullName evidence="6">Short-chain dehydrogenase</fullName>
    </recommendedName>
</protein>
<dbReference type="Proteomes" id="UP000061839">
    <property type="component" value="Chromosome"/>
</dbReference>
<dbReference type="AlphaFoldDB" id="A0A0D4C2N8"/>
<gene>
    <name evidence="4" type="ORF">UM93_06955</name>
</gene>
<dbReference type="InterPro" id="IPR002347">
    <property type="entry name" value="SDR_fam"/>
</dbReference>
<dbReference type="Gene3D" id="3.40.50.720">
    <property type="entry name" value="NAD(P)-binding Rossmann-like Domain"/>
    <property type="match status" value="1"/>
</dbReference>
<keyword evidence="5" id="KW-1185">Reference proteome</keyword>
<dbReference type="HOGENOM" id="CLU_010194_44_2_11"/>
<accession>A0A0D4C2N8</accession>
<dbReference type="PANTHER" id="PTHR24320:SF148">
    <property type="entry name" value="NAD(P)-BINDING ROSSMANN-FOLD SUPERFAMILY PROTEIN"/>
    <property type="match status" value="1"/>
</dbReference>
<organism evidence="4 5">
    <name type="scientific">Psychromicrobium lacuslunae</name>
    <dbReference type="NCBI Taxonomy" id="1618207"/>
    <lineage>
        <taxon>Bacteria</taxon>
        <taxon>Bacillati</taxon>
        <taxon>Actinomycetota</taxon>
        <taxon>Actinomycetes</taxon>
        <taxon>Micrococcales</taxon>
        <taxon>Micrococcaceae</taxon>
        <taxon>Psychromicrobium</taxon>
    </lineage>
</organism>
<dbReference type="GO" id="GO:0016491">
    <property type="term" value="F:oxidoreductase activity"/>
    <property type="evidence" value="ECO:0007669"/>
    <property type="project" value="UniProtKB-KW"/>
</dbReference>
<evidence type="ECO:0000256" key="3">
    <source>
        <dbReference type="SAM" id="MobiDB-lite"/>
    </source>
</evidence>
<feature type="region of interest" description="Disordered" evidence="3">
    <location>
        <begin position="198"/>
        <end position="218"/>
    </location>
</feature>
<evidence type="ECO:0000256" key="2">
    <source>
        <dbReference type="ARBA" id="ARBA00023002"/>
    </source>
</evidence>
<evidence type="ECO:0000313" key="4">
    <source>
        <dbReference type="EMBL" id="AJT42952.1"/>
    </source>
</evidence>
<dbReference type="PATRIC" id="fig|1618207.4.peg.1410"/>
<dbReference type="InterPro" id="IPR036291">
    <property type="entry name" value="NAD(P)-bd_dom_sf"/>
</dbReference>
<dbReference type="Pfam" id="PF00106">
    <property type="entry name" value="adh_short"/>
    <property type="match status" value="1"/>
</dbReference>
<evidence type="ECO:0000256" key="1">
    <source>
        <dbReference type="ARBA" id="ARBA00006484"/>
    </source>
</evidence>
<keyword evidence="2" id="KW-0560">Oxidoreductase</keyword>
<dbReference type="STRING" id="1618207.UM93_06955"/>
<comment type="similarity">
    <text evidence="1">Belongs to the short-chain dehydrogenases/reductases (SDR) family.</text>
</comment>
<dbReference type="KEGG" id="ari:UM93_06955"/>
<proteinExistence type="inferred from homology"/>
<dbReference type="SUPFAM" id="SSF51735">
    <property type="entry name" value="NAD(P)-binding Rossmann-fold domains"/>
    <property type="match status" value="1"/>
</dbReference>
<dbReference type="EMBL" id="CP011005">
    <property type="protein sequence ID" value="AJT42952.1"/>
    <property type="molecule type" value="Genomic_DNA"/>
</dbReference>
<dbReference type="PRINTS" id="PR00081">
    <property type="entry name" value="GDHRDH"/>
</dbReference>
<evidence type="ECO:0008006" key="6">
    <source>
        <dbReference type="Google" id="ProtNLM"/>
    </source>
</evidence>
<reference evidence="4 5" key="1">
    <citation type="journal article" date="2015" name="Genome Announc.">
        <title>Complete Genome Sequencing of Protease-Producing Novel Arthrobacter sp. Strain IHBB 11108 Using PacBio Single-Molecule Real-Time Sequencing Technology.</title>
        <authorList>
            <person name="Kiran S."/>
            <person name="Swarnkar M.K."/>
            <person name="Pal M."/>
            <person name="Thakur R."/>
            <person name="Tewari R."/>
            <person name="Singh A.K."/>
            <person name="Gulati A."/>
        </authorList>
    </citation>
    <scope>NUCLEOTIDE SEQUENCE [LARGE SCALE GENOMIC DNA]</scope>
    <source>
        <strain evidence="4 5">IHBB 11108</strain>
    </source>
</reference>
<sequence length="307" mass="32918">MYAEVMAKSLNILVTGGSSGIGYFVAEQLAEAGHRVTIAARSPERARAAIASISQRAQRAPRRQPGFQQLDLASLASIETAAEQLLAGPKLDVVIANAGVVHHPAVISTSDGYEVFFGTNHLGHFALLARLFPMLQETAGARIVHLGSLSHLWAKPRLNAPGSNGWFSNYQNSKLAVMQFGFELDRRLREHQLPVHSVVAHPGNSPEQYTPARPVPAKTAKKSGRLPAALRTLGQPFCQGKDAGAWPIVHAASADEVPGGSYWGPAKMFHMVGQPTRQRAASAAYDRSAAEALWTLSATLTGVDFTF</sequence>
<name>A0A0D4C2N8_9MICC</name>
<dbReference type="PANTHER" id="PTHR24320">
    <property type="entry name" value="RETINOL DEHYDROGENASE"/>
    <property type="match status" value="1"/>
</dbReference>
<evidence type="ECO:0000313" key="5">
    <source>
        <dbReference type="Proteomes" id="UP000061839"/>
    </source>
</evidence>